<keyword evidence="3" id="KW-0238">DNA-binding</keyword>
<organism evidence="6 7">
    <name type="scientific">Shimia isoporae</name>
    <dbReference type="NCBI Taxonomy" id="647720"/>
    <lineage>
        <taxon>Bacteria</taxon>
        <taxon>Pseudomonadati</taxon>
        <taxon>Pseudomonadota</taxon>
        <taxon>Alphaproteobacteria</taxon>
        <taxon>Rhodobacterales</taxon>
        <taxon>Roseobacteraceae</taxon>
    </lineage>
</organism>
<dbReference type="Pfam" id="PF03466">
    <property type="entry name" value="LysR_substrate"/>
    <property type="match status" value="1"/>
</dbReference>
<dbReference type="GO" id="GO:0006351">
    <property type="term" value="P:DNA-templated transcription"/>
    <property type="evidence" value="ECO:0007669"/>
    <property type="project" value="TreeGrafter"/>
</dbReference>
<dbReference type="OrthoDB" id="9798121at2"/>
<comment type="similarity">
    <text evidence="1">Belongs to the LysR transcriptional regulatory family.</text>
</comment>
<dbReference type="Gene3D" id="1.10.10.10">
    <property type="entry name" value="Winged helix-like DNA-binding domain superfamily/Winged helix DNA-binding domain"/>
    <property type="match status" value="1"/>
</dbReference>
<sequence length="301" mass="33065">MNIHGREFDWNHIRAFLAVVEEGSLSGAARVLGQTQPTLSRQIGNLEEALNASLFIRGTRAARLTDTGAALFEQVQTMADAATQISRIAKGRNQTLEGTIRIAATDAMVSYVLPQCLDTLRRNHPGVDVELVPSNALADLTRHEADIAVRHVRPSQPDLIARQIGEFDVSLFASERYLTALDGDLTSETVANADFIGFEHRDRLVRQIRDLGLDVSPANFKIVAHSGVVLYELAAAGLGIALLPSVVATRHFGLTRVLPDLGEMRLPIWLVSHRDVQTNMRIRLCYDLLANALKDYLKADG</sequence>
<dbReference type="RefSeq" id="WP_132861598.1">
    <property type="nucleotide sequence ID" value="NZ_SMGR01000004.1"/>
</dbReference>
<evidence type="ECO:0000259" key="5">
    <source>
        <dbReference type="PROSITE" id="PS50931"/>
    </source>
</evidence>
<proteinExistence type="inferred from homology"/>
<gene>
    <name evidence="6" type="ORF">BXY66_3465</name>
</gene>
<keyword evidence="7" id="KW-1185">Reference proteome</keyword>
<dbReference type="EMBL" id="SMGR01000004">
    <property type="protein sequence ID" value="TCK99761.1"/>
    <property type="molecule type" value="Genomic_DNA"/>
</dbReference>
<dbReference type="SUPFAM" id="SSF53850">
    <property type="entry name" value="Periplasmic binding protein-like II"/>
    <property type="match status" value="1"/>
</dbReference>
<dbReference type="PRINTS" id="PR00039">
    <property type="entry name" value="HTHLYSR"/>
</dbReference>
<dbReference type="InterPro" id="IPR000847">
    <property type="entry name" value="LysR_HTH_N"/>
</dbReference>
<dbReference type="SUPFAM" id="SSF46785">
    <property type="entry name" value="Winged helix' DNA-binding domain"/>
    <property type="match status" value="1"/>
</dbReference>
<evidence type="ECO:0000313" key="7">
    <source>
        <dbReference type="Proteomes" id="UP000295673"/>
    </source>
</evidence>
<dbReference type="Pfam" id="PF00126">
    <property type="entry name" value="HTH_1"/>
    <property type="match status" value="1"/>
</dbReference>
<dbReference type="PANTHER" id="PTHR30537:SF3">
    <property type="entry name" value="TRANSCRIPTIONAL REGULATORY PROTEIN"/>
    <property type="match status" value="1"/>
</dbReference>
<dbReference type="PANTHER" id="PTHR30537">
    <property type="entry name" value="HTH-TYPE TRANSCRIPTIONAL REGULATOR"/>
    <property type="match status" value="1"/>
</dbReference>
<dbReference type="GO" id="GO:0003700">
    <property type="term" value="F:DNA-binding transcription factor activity"/>
    <property type="evidence" value="ECO:0007669"/>
    <property type="project" value="InterPro"/>
</dbReference>
<evidence type="ECO:0000256" key="4">
    <source>
        <dbReference type="ARBA" id="ARBA00023163"/>
    </source>
</evidence>
<keyword evidence="2" id="KW-0805">Transcription regulation</keyword>
<dbReference type="Proteomes" id="UP000295673">
    <property type="component" value="Unassembled WGS sequence"/>
</dbReference>
<feature type="domain" description="HTH lysR-type" evidence="5">
    <location>
        <begin position="8"/>
        <end position="65"/>
    </location>
</feature>
<evidence type="ECO:0000256" key="2">
    <source>
        <dbReference type="ARBA" id="ARBA00023015"/>
    </source>
</evidence>
<dbReference type="PROSITE" id="PS50931">
    <property type="entry name" value="HTH_LYSR"/>
    <property type="match status" value="1"/>
</dbReference>
<dbReference type="InterPro" id="IPR058163">
    <property type="entry name" value="LysR-type_TF_proteobact-type"/>
</dbReference>
<evidence type="ECO:0000256" key="3">
    <source>
        <dbReference type="ARBA" id="ARBA00023125"/>
    </source>
</evidence>
<comment type="caution">
    <text evidence="6">The sequence shown here is derived from an EMBL/GenBank/DDBJ whole genome shotgun (WGS) entry which is preliminary data.</text>
</comment>
<reference evidence="6 7" key="1">
    <citation type="submission" date="2019-03" db="EMBL/GenBank/DDBJ databases">
        <title>Genomic Encyclopedia of Archaeal and Bacterial Type Strains, Phase II (KMG-II): from individual species to whole genera.</title>
        <authorList>
            <person name="Goeker M."/>
        </authorList>
    </citation>
    <scope>NUCLEOTIDE SEQUENCE [LARGE SCALE GENOMIC DNA]</scope>
    <source>
        <strain evidence="6 7">DSM 26433</strain>
    </source>
</reference>
<name>A0A4R1N2S7_9RHOB</name>
<evidence type="ECO:0000313" key="6">
    <source>
        <dbReference type="EMBL" id="TCK99761.1"/>
    </source>
</evidence>
<dbReference type="InterPro" id="IPR005119">
    <property type="entry name" value="LysR_subst-bd"/>
</dbReference>
<dbReference type="GO" id="GO:0043565">
    <property type="term" value="F:sequence-specific DNA binding"/>
    <property type="evidence" value="ECO:0007669"/>
    <property type="project" value="TreeGrafter"/>
</dbReference>
<dbReference type="InterPro" id="IPR036388">
    <property type="entry name" value="WH-like_DNA-bd_sf"/>
</dbReference>
<dbReference type="Gene3D" id="3.40.190.290">
    <property type="match status" value="1"/>
</dbReference>
<dbReference type="AlphaFoldDB" id="A0A4R1N2S7"/>
<dbReference type="InterPro" id="IPR036390">
    <property type="entry name" value="WH_DNA-bd_sf"/>
</dbReference>
<keyword evidence="4" id="KW-0804">Transcription</keyword>
<accession>A0A4R1N2S7</accession>
<evidence type="ECO:0000256" key="1">
    <source>
        <dbReference type="ARBA" id="ARBA00009437"/>
    </source>
</evidence>
<protein>
    <submittedName>
        <fullName evidence="6">LysR family transcriptional regulator</fullName>
    </submittedName>
</protein>
<dbReference type="FunFam" id="1.10.10.10:FF:000001">
    <property type="entry name" value="LysR family transcriptional regulator"/>
    <property type="match status" value="1"/>
</dbReference>